<dbReference type="EMBL" id="ANJZ01000208">
    <property type="protein sequence ID" value="EPC62205.1"/>
    <property type="molecule type" value="Genomic_DNA"/>
</dbReference>
<proteinExistence type="predicted"/>
<organism evidence="1 2">
    <name type="scientific">Lacticaseibacillus paracasei subsp. paracasei Lpp14</name>
    <dbReference type="NCBI Taxonomy" id="1256204"/>
    <lineage>
        <taxon>Bacteria</taxon>
        <taxon>Bacillati</taxon>
        <taxon>Bacillota</taxon>
        <taxon>Bacilli</taxon>
        <taxon>Lactobacillales</taxon>
        <taxon>Lactobacillaceae</taxon>
        <taxon>Lacticaseibacillus</taxon>
    </lineage>
</organism>
<dbReference type="AlphaFoldDB" id="A0A829GPB4"/>
<evidence type="ECO:0000313" key="1">
    <source>
        <dbReference type="EMBL" id="EPC62205.1"/>
    </source>
</evidence>
<reference evidence="1 2" key="1">
    <citation type="journal article" date="2013" name="PLoS ONE">
        <title>Lactobacillus paracasei comparative genomics: towards species pan-genome definition and exploitation of diversity.</title>
        <authorList>
            <person name="Smokvina T."/>
            <person name="Wels M."/>
            <person name="Polka J."/>
            <person name="Chervaux C."/>
            <person name="Brisse S."/>
            <person name="Boekhorst J."/>
            <person name="van Hylckama Vlieg J.E."/>
            <person name="Siezen R.J."/>
        </authorList>
    </citation>
    <scope>NUCLEOTIDE SEQUENCE [LARGE SCALE GENOMIC DNA]</scope>
    <source>
        <strain evidence="1 2">Lpp14</strain>
    </source>
</reference>
<protein>
    <submittedName>
        <fullName evidence="1">Uncharacterized protein</fullName>
    </submittedName>
</protein>
<name>A0A829GPB4_LACPA</name>
<sequence length="64" mass="6833">MLLALLIVDFISEAAIFEASGVYAFNTLGANVPAPKIQFETNLKKALTLLPKLPPDKALASYGL</sequence>
<gene>
    <name evidence="1" type="ORF">Lpp14_08936</name>
</gene>
<evidence type="ECO:0000313" key="2">
    <source>
        <dbReference type="Proteomes" id="UP000014264"/>
    </source>
</evidence>
<dbReference type="Proteomes" id="UP000014264">
    <property type="component" value="Unassembled WGS sequence"/>
</dbReference>
<comment type="caution">
    <text evidence="1">The sequence shown here is derived from an EMBL/GenBank/DDBJ whole genome shotgun (WGS) entry which is preliminary data.</text>
</comment>
<accession>A0A829GPB4</accession>